<feature type="transmembrane region" description="Helical" evidence="17">
    <location>
        <begin position="65"/>
        <end position="83"/>
    </location>
</feature>
<comment type="catalytic activity">
    <reaction evidence="1">
        <text>ATP + protein L-histidine = ADP + protein N-phospho-L-histidine.</text>
        <dbReference type="EC" id="2.7.13.3"/>
    </reaction>
</comment>
<dbReference type="InterPro" id="IPR011495">
    <property type="entry name" value="Sig_transdc_His_kin_sub2_dim/P"/>
</dbReference>
<dbReference type="InterPro" id="IPR000014">
    <property type="entry name" value="PAS"/>
</dbReference>
<comment type="subcellular location">
    <subcellularLocation>
        <location evidence="2">Cell membrane</location>
        <topology evidence="2">Multi-pass membrane protein</topology>
    </subcellularLocation>
</comment>
<evidence type="ECO:0000259" key="18">
    <source>
        <dbReference type="PROSITE" id="PS50109"/>
    </source>
</evidence>
<keyword evidence="10" id="KW-0677">Repeat</keyword>
<organism evidence="21">
    <name type="scientific">hydrothermal vent metagenome</name>
    <dbReference type="NCBI Taxonomy" id="652676"/>
    <lineage>
        <taxon>unclassified sequences</taxon>
        <taxon>metagenomes</taxon>
        <taxon>ecological metagenomes</taxon>
    </lineage>
</organism>
<dbReference type="AlphaFoldDB" id="A0A3B1BY10"/>
<feature type="transmembrane region" description="Helical" evidence="17">
    <location>
        <begin position="123"/>
        <end position="147"/>
    </location>
</feature>
<evidence type="ECO:0000256" key="2">
    <source>
        <dbReference type="ARBA" id="ARBA00004651"/>
    </source>
</evidence>
<feature type="transmembrane region" description="Helical" evidence="17">
    <location>
        <begin position="12"/>
        <end position="35"/>
    </location>
</feature>
<evidence type="ECO:0000256" key="1">
    <source>
        <dbReference type="ARBA" id="ARBA00000085"/>
    </source>
</evidence>
<dbReference type="GO" id="GO:0004673">
    <property type="term" value="F:protein histidine kinase activity"/>
    <property type="evidence" value="ECO:0007669"/>
    <property type="project" value="UniProtKB-EC"/>
</dbReference>
<evidence type="ECO:0000259" key="19">
    <source>
        <dbReference type="PROSITE" id="PS50112"/>
    </source>
</evidence>
<feature type="transmembrane region" description="Helical" evidence="17">
    <location>
        <begin position="196"/>
        <end position="215"/>
    </location>
</feature>
<dbReference type="GO" id="GO:0005524">
    <property type="term" value="F:ATP binding"/>
    <property type="evidence" value="ECO:0007669"/>
    <property type="project" value="UniProtKB-KW"/>
</dbReference>
<dbReference type="InterPro" id="IPR005467">
    <property type="entry name" value="His_kinase_dom"/>
</dbReference>
<evidence type="ECO:0000256" key="17">
    <source>
        <dbReference type="SAM" id="Phobius"/>
    </source>
</evidence>
<evidence type="ECO:0000256" key="10">
    <source>
        <dbReference type="ARBA" id="ARBA00022737"/>
    </source>
</evidence>
<evidence type="ECO:0000256" key="8">
    <source>
        <dbReference type="ARBA" id="ARBA00022679"/>
    </source>
</evidence>
<dbReference type="Pfam" id="PF05231">
    <property type="entry name" value="MASE1"/>
    <property type="match status" value="1"/>
</dbReference>
<dbReference type="PANTHER" id="PTHR41523">
    <property type="entry name" value="TWO-COMPONENT SYSTEM SENSOR PROTEIN"/>
    <property type="match status" value="1"/>
</dbReference>
<feature type="domain" description="PAS" evidence="19">
    <location>
        <begin position="314"/>
        <end position="387"/>
    </location>
</feature>
<dbReference type="SMART" id="SM00091">
    <property type="entry name" value="PAS"/>
    <property type="match status" value="2"/>
</dbReference>
<dbReference type="NCBIfam" id="TIGR00229">
    <property type="entry name" value="sensory_box"/>
    <property type="match status" value="2"/>
</dbReference>
<dbReference type="InterPro" id="IPR011102">
    <property type="entry name" value="Sig_transdc_His_kinase_HWE"/>
</dbReference>
<feature type="domain" description="PAC" evidence="20">
    <location>
        <begin position="510"/>
        <end position="562"/>
    </location>
</feature>
<evidence type="ECO:0000256" key="14">
    <source>
        <dbReference type="ARBA" id="ARBA00022989"/>
    </source>
</evidence>
<dbReference type="EC" id="2.7.13.3" evidence="3"/>
<keyword evidence="13" id="KW-0067">ATP-binding</keyword>
<sequence>MLSVMRLSVLNTPFVKALALGVAYYLSVTVVTGLFVPEAKITVFWFANSFAAVALLFSNRKHWPLYLSVMAVAFFSSIIPTGYFPLHVYLGLCAANIIEVLALVFIVRAYAGPFPAKDNLTKSITAVMLGAMPATFASTVIGTAFVYSALPEMVVLDVAVLWFAGHLVGLVLVLPALLVWLTPVVLARSPLRRMDIFEGVGIIAAITVVGTYFLTNLNADLYLRHTSPLLLFPLLIWSAIRLELRITVTAVFCIGLFVIVLAYQGYCPFSIEGISIIAAAALMHGSLIIIIFAAIFLAIVVTERSQVELALADSEARFRSLFESANVMIWGTYEDGMICVFNEEAERVLGYTKEEALELENLELHPPEERDEAVEKFAAHRDGIEDNDLEFGLYTKDGRRLIGNASQGSFKDSSGRMFYFVMVKDVTFNKQAAMRVAAEKKKYEDAIEGIQAGLVLLDPATNIVWANGVFQQWFGSFNGLEGQKCCDVYGMENQEKECVALHVRASGEVEIGEYGTVTVDGVQRCFQITVSPVFDEHENLVQLVELVQEISARKQDEDRIAASLKEKEILLREVHHRVKNNLQVISSLLSMQARRTNNHMAREALEKSQQRVLAMAMAHEQLHSTDDLGSISLPKYLSGIARSVWQNFSGFQQRVKLEVQVADIPVDMECAIPIGLITCELVTNALKYAFPDERTGTLSISVRKLDSDQILLEVSDNGVGIPDELDWHKTDTFGLVLVNSLVLQRDGMIELDLSKGTCWRITF</sequence>
<evidence type="ECO:0000256" key="3">
    <source>
        <dbReference type="ARBA" id="ARBA00012438"/>
    </source>
</evidence>
<dbReference type="PROSITE" id="PS50109">
    <property type="entry name" value="HIS_KIN"/>
    <property type="match status" value="1"/>
</dbReference>
<evidence type="ECO:0000256" key="16">
    <source>
        <dbReference type="ARBA" id="ARBA00023136"/>
    </source>
</evidence>
<evidence type="ECO:0000256" key="12">
    <source>
        <dbReference type="ARBA" id="ARBA00022777"/>
    </source>
</evidence>
<feature type="transmembrane region" description="Helical" evidence="17">
    <location>
        <begin position="159"/>
        <end position="184"/>
    </location>
</feature>
<evidence type="ECO:0000256" key="5">
    <source>
        <dbReference type="ARBA" id="ARBA00022553"/>
    </source>
</evidence>
<proteinExistence type="predicted"/>
<dbReference type="Gene3D" id="3.30.450.20">
    <property type="entry name" value="PAS domain"/>
    <property type="match status" value="2"/>
</dbReference>
<evidence type="ECO:0000256" key="4">
    <source>
        <dbReference type="ARBA" id="ARBA00022475"/>
    </source>
</evidence>
<evidence type="ECO:0000256" key="6">
    <source>
        <dbReference type="ARBA" id="ARBA00022630"/>
    </source>
</evidence>
<evidence type="ECO:0000256" key="7">
    <source>
        <dbReference type="ARBA" id="ARBA00022643"/>
    </source>
</evidence>
<dbReference type="Pfam" id="PF07568">
    <property type="entry name" value="HisKA_2"/>
    <property type="match status" value="1"/>
</dbReference>
<evidence type="ECO:0000256" key="9">
    <source>
        <dbReference type="ARBA" id="ARBA00022692"/>
    </source>
</evidence>
<protein>
    <recommendedName>
        <fullName evidence="3">histidine kinase</fullName>
        <ecNumber evidence="3">2.7.13.3</ecNumber>
    </recommendedName>
</protein>
<dbReference type="SMART" id="SM00911">
    <property type="entry name" value="HWE_HK"/>
    <property type="match status" value="1"/>
</dbReference>
<keyword evidence="12" id="KW-0418">Kinase</keyword>
<accession>A0A3B1BY10</accession>
<dbReference type="EMBL" id="UOFX01000053">
    <property type="protein sequence ID" value="VAX09517.1"/>
    <property type="molecule type" value="Genomic_DNA"/>
</dbReference>
<keyword evidence="14 17" id="KW-1133">Transmembrane helix</keyword>
<dbReference type="GO" id="GO:0006355">
    <property type="term" value="P:regulation of DNA-templated transcription"/>
    <property type="evidence" value="ECO:0007669"/>
    <property type="project" value="InterPro"/>
</dbReference>
<feature type="domain" description="Histidine kinase" evidence="18">
    <location>
        <begin position="573"/>
        <end position="763"/>
    </location>
</feature>
<dbReference type="Pfam" id="PF13426">
    <property type="entry name" value="PAS_9"/>
    <property type="match status" value="1"/>
</dbReference>
<keyword evidence="9 17" id="KW-0812">Transmembrane</keyword>
<evidence type="ECO:0000256" key="11">
    <source>
        <dbReference type="ARBA" id="ARBA00022741"/>
    </source>
</evidence>
<dbReference type="Gene3D" id="3.30.565.10">
    <property type="entry name" value="Histidine kinase-like ATPase, C-terminal domain"/>
    <property type="match status" value="1"/>
</dbReference>
<keyword evidence="6" id="KW-0285">Flavoprotein</keyword>
<keyword evidence="8" id="KW-0808">Transferase</keyword>
<keyword evidence="5" id="KW-0597">Phosphoprotein</keyword>
<keyword evidence="16 17" id="KW-0472">Membrane</keyword>
<dbReference type="InterPro" id="IPR036890">
    <property type="entry name" value="HATPase_C_sf"/>
</dbReference>
<keyword evidence="11" id="KW-0547">Nucleotide-binding</keyword>
<gene>
    <name evidence="21" type="ORF">MNBD_GAMMA26-305</name>
</gene>
<dbReference type="PROSITE" id="PS50113">
    <property type="entry name" value="PAC"/>
    <property type="match status" value="1"/>
</dbReference>
<dbReference type="InterPro" id="IPR007895">
    <property type="entry name" value="MASE1"/>
</dbReference>
<dbReference type="PROSITE" id="PS50112">
    <property type="entry name" value="PAS"/>
    <property type="match status" value="1"/>
</dbReference>
<dbReference type="Pfam" id="PF02518">
    <property type="entry name" value="HATPase_c"/>
    <property type="match status" value="1"/>
</dbReference>
<evidence type="ECO:0000256" key="15">
    <source>
        <dbReference type="ARBA" id="ARBA00023026"/>
    </source>
</evidence>
<dbReference type="InterPro" id="IPR003594">
    <property type="entry name" value="HATPase_dom"/>
</dbReference>
<dbReference type="PANTHER" id="PTHR41523:SF8">
    <property type="entry name" value="ETHYLENE RESPONSE SENSOR PROTEIN"/>
    <property type="match status" value="1"/>
</dbReference>
<dbReference type="CDD" id="cd00130">
    <property type="entry name" value="PAS"/>
    <property type="match status" value="1"/>
</dbReference>
<keyword evidence="15" id="KW-0843">Virulence</keyword>
<dbReference type="Pfam" id="PF00989">
    <property type="entry name" value="PAS"/>
    <property type="match status" value="1"/>
</dbReference>
<dbReference type="SUPFAM" id="SSF55785">
    <property type="entry name" value="PYP-like sensor domain (PAS domain)"/>
    <property type="match status" value="2"/>
</dbReference>
<evidence type="ECO:0000256" key="13">
    <source>
        <dbReference type="ARBA" id="ARBA00022840"/>
    </source>
</evidence>
<keyword evidence="4" id="KW-1003">Cell membrane</keyword>
<evidence type="ECO:0000259" key="20">
    <source>
        <dbReference type="PROSITE" id="PS50113"/>
    </source>
</evidence>
<keyword evidence="7" id="KW-0288">FMN</keyword>
<dbReference type="SUPFAM" id="SSF55874">
    <property type="entry name" value="ATPase domain of HSP90 chaperone/DNA topoisomerase II/histidine kinase"/>
    <property type="match status" value="1"/>
</dbReference>
<dbReference type="InterPro" id="IPR013767">
    <property type="entry name" value="PAS_fold"/>
</dbReference>
<dbReference type="GO" id="GO:0005886">
    <property type="term" value="C:plasma membrane"/>
    <property type="evidence" value="ECO:0007669"/>
    <property type="project" value="UniProtKB-SubCell"/>
</dbReference>
<dbReference type="InterPro" id="IPR035965">
    <property type="entry name" value="PAS-like_dom_sf"/>
</dbReference>
<feature type="transmembrane region" description="Helical" evidence="17">
    <location>
        <begin position="246"/>
        <end position="264"/>
    </location>
</feature>
<feature type="transmembrane region" description="Helical" evidence="17">
    <location>
        <begin position="89"/>
        <end position="111"/>
    </location>
</feature>
<reference evidence="21" key="1">
    <citation type="submission" date="2018-06" db="EMBL/GenBank/DDBJ databases">
        <authorList>
            <person name="Zhirakovskaya E."/>
        </authorList>
    </citation>
    <scope>NUCLEOTIDE SEQUENCE</scope>
</reference>
<name>A0A3B1BY10_9ZZZZ</name>
<feature type="transmembrane region" description="Helical" evidence="17">
    <location>
        <begin position="276"/>
        <end position="301"/>
    </location>
</feature>
<feature type="transmembrane region" description="Helical" evidence="17">
    <location>
        <begin position="41"/>
        <end position="58"/>
    </location>
</feature>
<evidence type="ECO:0000313" key="21">
    <source>
        <dbReference type="EMBL" id="VAX09517.1"/>
    </source>
</evidence>
<dbReference type="InterPro" id="IPR000700">
    <property type="entry name" value="PAS-assoc_C"/>
</dbReference>